<dbReference type="NCBIfam" id="TIGR03458">
    <property type="entry name" value="YgfH_subfam"/>
    <property type="match status" value="1"/>
</dbReference>
<proteinExistence type="inferred from homology"/>
<keyword evidence="4" id="KW-0378">Hydrolase</keyword>
<dbReference type="SUPFAM" id="SSF100950">
    <property type="entry name" value="NagB/RpiA/CoA transferase-like"/>
    <property type="match status" value="2"/>
</dbReference>
<name>A0ABU9X7E7_9GAMM</name>
<comment type="similarity">
    <text evidence="1">Belongs to the acetyl-CoA hydrolase/transferase family.</text>
</comment>
<keyword evidence="5" id="KW-1185">Reference proteome</keyword>
<dbReference type="InterPro" id="IPR037171">
    <property type="entry name" value="NagB/RpiA_transferase-like"/>
</dbReference>
<dbReference type="InterPro" id="IPR017821">
    <property type="entry name" value="Succinate_CoA_transferase"/>
</dbReference>
<dbReference type="PANTHER" id="PTHR43609">
    <property type="entry name" value="ACETYL-COA HYDROLASE"/>
    <property type="match status" value="1"/>
</dbReference>
<dbReference type="RefSeq" id="WP_299219578.1">
    <property type="nucleotide sequence ID" value="NZ_JBDGHN010000002.1"/>
</dbReference>
<evidence type="ECO:0000259" key="3">
    <source>
        <dbReference type="Pfam" id="PF13336"/>
    </source>
</evidence>
<evidence type="ECO:0000313" key="5">
    <source>
        <dbReference type="Proteomes" id="UP001461960"/>
    </source>
</evidence>
<feature type="domain" description="Acetyl-CoA hydrolase/transferase C-terminal" evidence="3">
    <location>
        <begin position="329"/>
        <end position="473"/>
    </location>
</feature>
<dbReference type="InterPro" id="IPR003702">
    <property type="entry name" value="ActCoA_hydro_N"/>
</dbReference>
<dbReference type="GO" id="GO:0016787">
    <property type="term" value="F:hydrolase activity"/>
    <property type="evidence" value="ECO:0007669"/>
    <property type="project" value="UniProtKB-KW"/>
</dbReference>
<evidence type="ECO:0000256" key="1">
    <source>
        <dbReference type="ARBA" id="ARBA00009632"/>
    </source>
</evidence>
<feature type="domain" description="Acetyl-CoA hydrolase/transferase N-terminal" evidence="2">
    <location>
        <begin position="13"/>
        <end position="225"/>
    </location>
</feature>
<accession>A0ABU9X7E7</accession>
<dbReference type="Pfam" id="PF02550">
    <property type="entry name" value="AcetylCoA_hydro"/>
    <property type="match status" value="1"/>
</dbReference>
<dbReference type="InterPro" id="IPR038460">
    <property type="entry name" value="AcetylCoA_hyd_C_sf"/>
</dbReference>
<dbReference type="InterPro" id="IPR046433">
    <property type="entry name" value="ActCoA_hydro"/>
</dbReference>
<dbReference type="Gene3D" id="3.30.750.70">
    <property type="entry name" value="4-hydroxybutyrate coenzyme like domains"/>
    <property type="match status" value="1"/>
</dbReference>
<evidence type="ECO:0000259" key="2">
    <source>
        <dbReference type="Pfam" id="PF02550"/>
    </source>
</evidence>
<dbReference type="Proteomes" id="UP001461960">
    <property type="component" value="Unassembled WGS sequence"/>
</dbReference>
<reference evidence="4 5" key="1">
    <citation type="submission" date="2024-05" db="EMBL/GenBank/DDBJ databases">
        <authorList>
            <person name="Kim H.-Y."/>
            <person name="Kim E."/>
            <person name="Cai Y."/>
            <person name="Yang S.-M."/>
            <person name="Lee W."/>
        </authorList>
    </citation>
    <scope>NUCLEOTIDE SEQUENCE [LARGE SCALE GENOMIC DNA]</scope>
    <source>
        <strain evidence="4 5">FBL11</strain>
    </source>
</reference>
<dbReference type="PANTHER" id="PTHR43609:SF1">
    <property type="entry name" value="ACETYL-COA HYDROLASE"/>
    <property type="match status" value="1"/>
</dbReference>
<sequence length="514" mass="56577">MGSINHEERVRHEGLREKIMSAEQAASFVQNGMTLGVAGFTGAGYPKFVPTAIANRAKDAHARGEAFGIGMLTGASTSHDCDGVLAEANCINFRAPFQSDPAMRNHINAGNTHYVDMHLSHFEQQVRFGFYGDMDIALIEATGITPEGKIIPSMGIGTNNQWLKTAKKVIIEVNSRQSMMLDGMHDIPADLGEPPFRQPIPIVKPDDRIGTPYLECDLDKIIGIVMTDAPDRNSKFADPDENSKTIASQIIEFLDHEVKKGRLPKNLLPLQSGVGNVANAVLMGLQDSPFDDLMGYTEVLQDGMLDLVLSGKMKSASATALSFSPDALKRFNDNIEFLSDKLVLRPQEFTNHPEVIRRLGIIAMNAMIEADIYGNVNSTHIMGTKMMNGIGGSGDFTRNSHFSFFVSPSTAKGGAISTIVPMVSHHDHTEHDVMFLVTEQGFADLRGKSPRQRAKLIIDNCAHPDYRPMLQDYYDRAAKASGLQTPHLLNEALSWHQRFVETGDMRINKMRLAV</sequence>
<dbReference type="InterPro" id="IPR026888">
    <property type="entry name" value="AcetylCoA_hyd_C"/>
</dbReference>
<gene>
    <name evidence="4" type="ORF">AAIR29_06725</name>
</gene>
<dbReference type="Gene3D" id="3.40.1080.10">
    <property type="entry name" value="Glutaconate Coenzyme A-transferase"/>
    <property type="match status" value="1"/>
</dbReference>
<organism evidence="4 5">
    <name type="scientific">Psychrobacter saeujeotis</name>
    <dbReference type="NCBI Taxonomy" id="3143436"/>
    <lineage>
        <taxon>Bacteria</taxon>
        <taxon>Pseudomonadati</taxon>
        <taxon>Pseudomonadota</taxon>
        <taxon>Gammaproteobacteria</taxon>
        <taxon>Moraxellales</taxon>
        <taxon>Moraxellaceae</taxon>
        <taxon>Psychrobacter</taxon>
    </lineage>
</organism>
<dbReference type="EMBL" id="JBDGHN010000002">
    <property type="protein sequence ID" value="MEN2751326.1"/>
    <property type="molecule type" value="Genomic_DNA"/>
</dbReference>
<dbReference type="Pfam" id="PF13336">
    <property type="entry name" value="AcetylCoA_hyd_C"/>
    <property type="match status" value="1"/>
</dbReference>
<dbReference type="Gene3D" id="3.40.1080.20">
    <property type="entry name" value="Acetyl-CoA hydrolase/transferase C-terminal domain"/>
    <property type="match status" value="1"/>
</dbReference>
<evidence type="ECO:0000313" key="4">
    <source>
        <dbReference type="EMBL" id="MEN2751326.1"/>
    </source>
</evidence>
<protein>
    <submittedName>
        <fullName evidence="4">Acetyl-CoA hydrolase/transferase family protein</fullName>
    </submittedName>
</protein>
<comment type="caution">
    <text evidence="4">The sequence shown here is derived from an EMBL/GenBank/DDBJ whole genome shotgun (WGS) entry which is preliminary data.</text>
</comment>